<keyword evidence="1" id="KW-1133">Transmembrane helix</keyword>
<proteinExistence type="predicted"/>
<reference evidence="2 3" key="1">
    <citation type="submission" date="2020-04" db="EMBL/GenBank/DDBJ databases">
        <title>Chromosome-level genome assembly of a cyprinid fish Onychostoma macrolepis by integration of Nanopore Sequencing, Bionano and Hi-C technology.</title>
        <authorList>
            <person name="Wang D."/>
        </authorList>
    </citation>
    <scope>NUCLEOTIDE SEQUENCE [LARGE SCALE GENOMIC DNA]</scope>
    <source>
        <strain evidence="2">SWU-2019</strain>
        <tissue evidence="2">Muscle</tissue>
    </source>
</reference>
<keyword evidence="1" id="KW-0472">Membrane</keyword>
<name>A0A7J6CG77_9TELE</name>
<comment type="caution">
    <text evidence="2">The sequence shown here is derived from an EMBL/GenBank/DDBJ whole genome shotgun (WGS) entry which is preliminary data.</text>
</comment>
<evidence type="ECO:0000313" key="3">
    <source>
        <dbReference type="Proteomes" id="UP000579812"/>
    </source>
</evidence>
<sequence>MLKVKTYRPTKTMDVVNAVKMIVLVWTFTSVCEASDDLCTYSSSCADVTGTVHEELTLTCSFSLNCTKEADQCCIKWYMFKDGRENGTVIHKNVYNQTCEQETIVTCDYKPSANMTAKFIFFFQTTCGTKETEFIVNITESGDKPITTDTVKKGEANLTTSEVTVTVTVGAIIGFIIIMLIIYKKYNPTTPCRLLKD</sequence>
<accession>A0A7J6CG77</accession>
<gene>
    <name evidence="2" type="ORF">G5714_012297</name>
</gene>
<keyword evidence="1" id="KW-0812">Transmembrane</keyword>
<keyword evidence="3" id="KW-1185">Reference proteome</keyword>
<dbReference type="EMBL" id="JAAMOB010000012">
    <property type="protein sequence ID" value="KAF4106307.1"/>
    <property type="molecule type" value="Genomic_DNA"/>
</dbReference>
<dbReference type="Proteomes" id="UP000579812">
    <property type="component" value="Unassembled WGS sequence"/>
</dbReference>
<evidence type="ECO:0000256" key="1">
    <source>
        <dbReference type="SAM" id="Phobius"/>
    </source>
</evidence>
<evidence type="ECO:0000313" key="2">
    <source>
        <dbReference type="EMBL" id="KAF4106307.1"/>
    </source>
</evidence>
<feature type="transmembrane region" description="Helical" evidence="1">
    <location>
        <begin position="163"/>
        <end position="183"/>
    </location>
</feature>
<dbReference type="AlphaFoldDB" id="A0A7J6CG77"/>
<protein>
    <submittedName>
        <fullName evidence="2">Uncharacterized protein</fullName>
    </submittedName>
</protein>
<organism evidence="2 3">
    <name type="scientific">Onychostoma macrolepis</name>
    <dbReference type="NCBI Taxonomy" id="369639"/>
    <lineage>
        <taxon>Eukaryota</taxon>
        <taxon>Metazoa</taxon>
        <taxon>Chordata</taxon>
        <taxon>Craniata</taxon>
        <taxon>Vertebrata</taxon>
        <taxon>Euteleostomi</taxon>
        <taxon>Actinopterygii</taxon>
        <taxon>Neopterygii</taxon>
        <taxon>Teleostei</taxon>
        <taxon>Ostariophysi</taxon>
        <taxon>Cypriniformes</taxon>
        <taxon>Cyprinidae</taxon>
        <taxon>Acrossocheilinae</taxon>
        <taxon>Onychostoma</taxon>
    </lineage>
</organism>